<organism evidence="6 7">
    <name type="scientific">Pseudoalteromonas denitrificans DSM 6059</name>
    <dbReference type="NCBI Taxonomy" id="1123010"/>
    <lineage>
        <taxon>Bacteria</taxon>
        <taxon>Pseudomonadati</taxon>
        <taxon>Pseudomonadota</taxon>
        <taxon>Gammaproteobacteria</taxon>
        <taxon>Alteromonadales</taxon>
        <taxon>Pseudoalteromonadaceae</taxon>
        <taxon>Pseudoalteromonas</taxon>
    </lineage>
</organism>
<evidence type="ECO:0000256" key="1">
    <source>
        <dbReference type="ARBA" id="ARBA00052141"/>
    </source>
</evidence>
<evidence type="ECO:0000256" key="2">
    <source>
        <dbReference type="ARBA" id="ARBA00061115"/>
    </source>
</evidence>
<dbReference type="GO" id="GO:0046076">
    <property type="term" value="P:dTTP catabolic process"/>
    <property type="evidence" value="ECO:0007669"/>
    <property type="project" value="TreeGrafter"/>
</dbReference>
<proteinExistence type="inferred from homology"/>
<dbReference type="GO" id="GO:0006950">
    <property type="term" value="P:response to stress"/>
    <property type="evidence" value="ECO:0007669"/>
    <property type="project" value="UniProtKB-ARBA"/>
</dbReference>
<comment type="similarity">
    <text evidence="2">Belongs to the nucleoside triphosphate pyrophosphohydrolase family.</text>
</comment>
<dbReference type="RefSeq" id="WP_091990070.1">
    <property type="nucleotide sequence ID" value="NZ_FOLO01000057.1"/>
</dbReference>
<dbReference type="InterPro" id="IPR011551">
    <property type="entry name" value="NTP_PyrPHydrolase_MazG"/>
</dbReference>
<sequence length="266" mass="31078">MSKHIIENLIEIMTQLRNPKTGCPWDLKQTFHSIIPHTIEEAYEVADAIEQGDFEELKKELGDLLFQVVFYAQLAKEDHQFNFNDVVETVCEKLTRRHPHVFTKQNFENEQQIKQNWENEKVKERELKAGKKISILADIPKNLPALSQANKIQKRVAHVGFDWPKISGAWDKVKEEVIEVEEALDSNPYSDEMAEEIGDLMFALVNVARHAKRDPEQLLRKANQKFTNRFVQVEEHLNNMNIKFTDATLEQMDNAWDLVKINEKKK</sequence>
<dbReference type="STRING" id="1123010.SAMN02745724_04508"/>
<accession>A0A1I1SA62</accession>
<dbReference type="NCBIfam" id="TIGR00444">
    <property type="entry name" value="mazG"/>
    <property type="match status" value="1"/>
</dbReference>
<dbReference type="FunFam" id="1.10.287.1080:FF:000001">
    <property type="entry name" value="Nucleoside triphosphate pyrophosphohydrolase"/>
    <property type="match status" value="1"/>
</dbReference>
<dbReference type="OrthoDB" id="9808939at2"/>
<dbReference type="GO" id="GO:0046047">
    <property type="term" value="P:TTP catabolic process"/>
    <property type="evidence" value="ECO:0007669"/>
    <property type="project" value="TreeGrafter"/>
</dbReference>
<dbReference type="Proteomes" id="UP000198862">
    <property type="component" value="Unassembled WGS sequence"/>
</dbReference>
<dbReference type="Pfam" id="PF03819">
    <property type="entry name" value="MazG"/>
    <property type="match status" value="2"/>
</dbReference>
<protein>
    <recommendedName>
        <fullName evidence="4">Nucleoside triphosphate pyrophosphohydrolase</fullName>
        <ecNumber evidence="3">3.6.1.8</ecNumber>
    </recommendedName>
</protein>
<evidence type="ECO:0000256" key="3">
    <source>
        <dbReference type="ARBA" id="ARBA00066372"/>
    </source>
</evidence>
<evidence type="ECO:0000313" key="6">
    <source>
        <dbReference type="EMBL" id="SFD43336.1"/>
    </source>
</evidence>
<dbReference type="GO" id="GO:0046052">
    <property type="term" value="P:UTP catabolic process"/>
    <property type="evidence" value="ECO:0007669"/>
    <property type="project" value="TreeGrafter"/>
</dbReference>
<dbReference type="InterPro" id="IPR048015">
    <property type="entry name" value="NTP-PPase_MazG-like_N"/>
</dbReference>
<dbReference type="FunFam" id="1.10.287.1080:FF:000003">
    <property type="entry name" value="Nucleoside triphosphate pyrophosphohydrolase"/>
    <property type="match status" value="1"/>
</dbReference>
<dbReference type="InterPro" id="IPR004518">
    <property type="entry name" value="MazG-like_dom"/>
</dbReference>
<dbReference type="EMBL" id="FOLO01000057">
    <property type="protein sequence ID" value="SFD43336.1"/>
    <property type="molecule type" value="Genomic_DNA"/>
</dbReference>
<dbReference type="Gene3D" id="1.10.287.1080">
    <property type="entry name" value="MazG-like"/>
    <property type="match status" value="2"/>
</dbReference>
<evidence type="ECO:0000256" key="4">
    <source>
        <dbReference type="ARBA" id="ARBA00074799"/>
    </source>
</evidence>
<name>A0A1I1SA62_9GAMM</name>
<evidence type="ECO:0000313" key="7">
    <source>
        <dbReference type="Proteomes" id="UP000198862"/>
    </source>
</evidence>
<dbReference type="GO" id="GO:0006203">
    <property type="term" value="P:dGTP catabolic process"/>
    <property type="evidence" value="ECO:0007669"/>
    <property type="project" value="TreeGrafter"/>
</dbReference>
<reference evidence="6 7" key="1">
    <citation type="submission" date="2016-10" db="EMBL/GenBank/DDBJ databases">
        <authorList>
            <person name="de Groot N.N."/>
        </authorList>
    </citation>
    <scope>NUCLEOTIDE SEQUENCE [LARGE SCALE GENOMIC DNA]</scope>
    <source>
        <strain evidence="6 7">DSM 6059</strain>
    </source>
</reference>
<dbReference type="NCBIfam" id="NF007113">
    <property type="entry name" value="PRK09562.1"/>
    <property type="match status" value="1"/>
</dbReference>
<feature type="domain" description="NTP pyrophosphohydrolase MazG-like" evidence="5">
    <location>
        <begin position="173"/>
        <end position="234"/>
    </location>
</feature>
<gene>
    <name evidence="6" type="ORF">SAMN02745724_04508</name>
</gene>
<comment type="catalytic activity">
    <reaction evidence="1">
        <text>ATP + H2O = AMP + diphosphate + H(+)</text>
        <dbReference type="Rhea" id="RHEA:14245"/>
        <dbReference type="ChEBI" id="CHEBI:15377"/>
        <dbReference type="ChEBI" id="CHEBI:15378"/>
        <dbReference type="ChEBI" id="CHEBI:30616"/>
        <dbReference type="ChEBI" id="CHEBI:33019"/>
        <dbReference type="ChEBI" id="CHEBI:456215"/>
        <dbReference type="EC" id="3.6.1.8"/>
    </reaction>
</comment>
<dbReference type="CDD" id="cd11529">
    <property type="entry name" value="NTP-PPase_MazG_Cterm"/>
    <property type="match status" value="1"/>
</dbReference>
<feature type="domain" description="NTP pyrophosphohydrolase MazG-like" evidence="5">
    <location>
        <begin position="29"/>
        <end position="102"/>
    </location>
</feature>
<keyword evidence="7" id="KW-1185">Reference proteome</keyword>
<dbReference type="PANTHER" id="PTHR30522:SF0">
    <property type="entry name" value="NUCLEOSIDE TRIPHOSPHATE PYROPHOSPHOHYDROLASE"/>
    <property type="match status" value="1"/>
</dbReference>
<dbReference type="InterPro" id="IPR048011">
    <property type="entry name" value="NTP-PPase_MazG-like_C"/>
</dbReference>
<dbReference type="AlphaFoldDB" id="A0A1I1SA62"/>
<evidence type="ECO:0000259" key="5">
    <source>
        <dbReference type="Pfam" id="PF03819"/>
    </source>
</evidence>
<dbReference type="SUPFAM" id="SSF101386">
    <property type="entry name" value="all-alpha NTP pyrophosphatases"/>
    <property type="match status" value="2"/>
</dbReference>
<dbReference type="PANTHER" id="PTHR30522">
    <property type="entry name" value="NUCLEOSIDE TRIPHOSPHATE PYROPHOSPHOHYDROLASE"/>
    <property type="match status" value="1"/>
</dbReference>
<dbReference type="GO" id="GO:0046061">
    <property type="term" value="P:dATP catabolic process"/>
    <property type="evidence" value="ECO:0007669"/>
    <property type="project" value="TreeGrafter"/>
</dbReference>
<dbReference type="GO" id="GO:0047693">
    <property type="term" value="F:ATP diphosphatase activity"/>
    <property type="evidence" value="ECO:0007669"/>
    <property type="project" value="UniProtKB-EC"/>
</dbReference>
<dbReference type="GO" id="GO:0046081">
    <property type="term" value="P:dUTP catabolic process"/>
    <property type="evidence" value="ECO:0007669"/>
    <property type="project" value="TreeGrafter"/>
</dbReference>
<dbReference type="CDD" id="cd11528">
    <property type="entry name" value="NTP-PPase_MazG_Nterm"/>
    <property type="match status" value="1"/>
</dbReference>
<dbReference type="EC" id="3.6.1.8" evidence="3"/>